<protein>
    <recommendedName>
        <fullName evidence="2">Azaphilone pigments biosynthesis cluster protein L N-terminal domain-containing protein</fullName>
    </recommendedName>
</protein>
<accession>A0A9Q0ALL5</accession>
<feature type="domain" description="Azaphilone pigments biosynthesis cluster protein L N-terminal" evidence="2">
    <location>
        <begin position="1"/>
        <end position="178"/>
    </location>
</feature>
<sequence>MDPVSLAASAAGLTSLGLQVLSGVTSYVDAFKSRDQDIVSIKSKITVLKNTIEVIRASSSNLQSRHPESVSAVTQNFTVCETALNALGQFTSKLSNDNTTTRDSLAGFKTFGKQIRYPLDRPKLKELTQRLDETIETLQLALQALGLDVTRLNTSKLITLERNLQTTSTGLQTVQTEIGTLNSSVEHIRDGMPDLQASIDSFGARAESSTTALAASIASHQRLHLSGLAVFQEQTVSNQRDVSRQLERIICLLNERLPEGVNTQRNQPSSGSSPFDTDRIPGDRVMRLAEKPDSLKQVCDAFNMNAYPLSESRNQVPVLAKYHKCSCNADARPRYTRQESWWGPIGLYRETQSTRHLPGCPMDGVSANDDNPHTTGFTFLGFRKVLRHAIRLSFTITSGAGGRSLGPLFTYYPTVDAETAPAFRVLKVLQDAAHSMGMKYSLPPDRFQMDTFLSQAITKLVRDLHFGHVSPVAVDSRNRNLMHIYAELVSNHPRAV</sequence>
<proteinExistence type="predicted"/>
<evidence type="ECO:0000259" key="2">
    <source>
        <dbReference type="Pfam" id="PF17111"/>
    </source>
</evidence>
<keyword evidence="4" id="KW-1185">Reference proteome</keyword>
<dbReference type="Proteomes" id="UP000829685">
    <property type="component" value="Unassembled WGS sequence"/>
</dbReference>
<evidence type="ECO:0000313" key="4">
    <source>
        <dbReference type="Proteomes" id="UP000829685"/>
    </source>
</evidence>
<feature type="compositionally biased region" description="Polar residues" evidence="1">
    <location>
        <begin position="261"/>
        <end position="275"/>
    </location>
</feature>
<name>A0A9Q0ALL5_9PEZI</name>
<feature type="region of interest" description="Disordered" evidence="1">
    <location>
        <begin position="260"/>
        <end position="280"/>
    </location>
</feature>
<organism evidence="3 4">
    <name type="scientific">Neoarthrinium moseri</name>
    <dbReference type="NCBI Taxonomy" id="1658444"/>
    <lineage>
        <taxon>Eukaryota</taxon>
        <taxon>Fungi</taxon>
        <taxon>Dikarya</taxon>
        <taxon>Ascomycota</taxon>
        <taxon>Pezizomycotina</taxon>
        <taxon>Sordariomycetes</taxon>
        <taxon>Xylariomycetidae</taxon>
        <taxon>Amphisphaeriales</taxon>
        <taxon>Apiosporaceae</taxon>
        <taxon>Neoarthrinium</taxon>
    </lineage>
</organism>
<reference evidence="3" key="1">
    <citation type="submission" date="2021-03" db="EMBL/GenBank/DDBJ databases">
        <title>Revisited historic fungal species revealed as producer of novel bioactive compounds through whole genome sequencing and comparative genomics.</title>
        <authorList>
            <person name="Vignolle G.A."/>
            <person name="Hochenegger N."/>
            <person name="Mach R.L."/>
            <person name="Mach-Aigner A.R."/>
            <person name="Javad Rahimi M."/>
            <person name="Salim K.A."/>
            <person name="Chan C.M."/>
            <person name="Lim L.B.L."/>
            <person name="Cai F."/>
            <person name="Druzhinina I.S."/>
            <person name="U'Ren J.M."/>
            <person name="Derntl C."/>
        </authorList>
    </citation>
    <scope>NUCLEOTIDE SEQUENCE</scope>
    <source>
        <strain evidence="3">TUCIM 5799</strain>
    </source>
</reference>
<evidence type="ECO:0000256" key="1">
    <source>
        <dbReference type="SAM" id="MobiDB-lite"/>
    </source>
</evidence>
<dbReference type="AlphaFoldDB" id="A0A9Q0ALL5"/>
<dbReference type="InterPro" id="IPR031348">
    <property type="entry name" value="PigL_N"/>
</dbReference>
<evidence type="ECO:0000313" key="3">
    <source>
        <dbReference type="EMBL" id="KAI1868955.1"/>
    </source>
</evidence>
<comment type="caution">
    <text evidence="3">The sequence shown here is derived from an EMBL/GenBank/DDBJ whole genome shotgun (WGS) entry which is preliminary data.</text>
</comment>
<dbReference type="EMBL" id="JAFIMR010000016">
    <property type="protein sequence ID" value="KAI1868955.1"/>
    <property type="molecule type" value="Genomic_DNA"/>
</dbReference>
<gene>
    <name evidence="3" type="ORF">JX265_006934</name>
</gene>
<dbReference type="Pfam" id="PF17111">
    <property type="entry name" value="PigL_N"/>
    <property type="match status" value="1"/>
</dbReference>